<evidence type="ECO:0000256" key="7">
    <source>
        <dbReference type="SAM" id="MobiDB-lite"/>
    </source>
</evidence>
<dbReference type="GO" id="GO:0035267">
    <property type="term" value="C:NuA4 histone acetyltransferase complex"/>
    <property type="evidence" value="ECO:0007669"/>
    <property type="project" value="TreeGrafter"/>
</dbReference>
<dbReference type="Pfam" id="PF07904">
    <property type="entry name" value="Eaf7"/>
    <property type="match status" value="1"/>
</dbReference>
<dbReference type="PANTHER" id="PTHR13581">
    <property type="entry name" value="MRG-BINDING PROTEIN"/>
    <property type="match status" value="1"/>
</dbReference>
<feature type="compositionally biased region" description="Basic and acidic residues" evidence="7">
    <location>
        <begin position="254"/>
        <end position="266"/>
    </location>
</feature>
<comment type="subcellular location">
    <subcellularLocation>
        <location evidence="1">Nucleus</location>
    </subcellularLocation>
</comment>
<feature type="compositionally biased region" description="Low complexity" evidence="7">
    <location>
        <begin position="310"/>
        <end position="319"/>
    </location>
</feature>
<dbReference type="OrthoDB" id="5595141at2759"/>
<feature type="compositionally biased region" description="Basic and acidic residues" evidence="7">
    <location>
        <begin position="206"/>
        <end position="221"/>
    </location>
</feature>
<accession>A0A0M8MXS6</accession>
<keyword evidence="3" id="KW-0156">Chromatin regulator</keyword>
<dbReference type="VEuPathDB" id="FungiDB:Malapachy_3103"/>
<evidence type="ECO:0000313" key="8">
    <source>
        <dbReference type="EMBL" id="KOS16484.1"/>
    </source>
</evidence>
<dbReference type="InterPro" id="IPR012423">
    <property type="entry name" value="Eaf7/MRGBP"/>
</dbReference>
<sequence length="325" mass="36064">MAVTSGQASTSTWDTSSDVALFRAISIYRPVGEHRHFHMISILQSLEAARESQSLPIDTPLHASDVWSKLEEFYELHGLNELDEGSDEEDGPEWISQYNEHVARLQRSEKARTRYVAGLDEEEFSLHPYMDFDDLLTSRRTEDAESEESGKTKQSAQEVVPPSSDDDLAQSDSDADMDTATEDDKGSLSNRGASTTLRRNTRKRAHTETDTTLHSPKDDGQGPHTRAGKRRRGAKADDEVQETPTRPLTRRQQKQLEDHDKKKDSSGGDDMSDAAAEDTPSTGLRSTRSTPLRRAASSLTKASANTSLQASPAPTPTRSTRPRRL</sequence>
<comment type="caution">
    <text evidence="8">The sequence shown here is derived from an EMBL/GenBank/DDBJ whole genome shotgun (WGS) entry which is preliminary data.</text>
</comment>
<feature type="compositionally biased region" description="Basic and acidic residues" evidence="7">
    <location>
        <begin position="139"/>
        <end position="151"/>
    </location>
</feature>
<gene>
    <name evidence="8" type="ORF">Malapachy_3103</name>
</gene>
<dbReference type="PANTHER" id="PTHR13581:SF5">
    <property type="entry name" value="MRG_MORF4L-BINDING PROTEIN"/>
    <property type="match status" value="1"/>
</dbReference>
<dbReference type="GeneID" id="28729457"/>
<feature type="compositionally biased region" description="Polar residues" evidence="7">
    <location>
        <begin position="187"/>
        <end position="198"/>
    </location>
</feature>
<dbReference type="Proteomes" id="UP000037751">
    <property type="component" value="Unassembled WGS sequence"/>
</dbReference>
<dbReference type="EMBL" id="LGAV01000001">
    <property type="protein sequence ID" value="KOS16484.1"/>
    <property type="molecule type" value="Genomic_DNA"/>
</dbReference>
<protein>
    <submittedName>
        <fullName evidence="8">Mrg-binding protein</fullName>
    </submittedName>
</protein>
<dbReference type="GO" id="GO:0006357">
    <property type="term" value="P:regulation of transcription by RNA polymerase II"/>
    <property type="evidence" value="ECO:0007669"/>
    <property type="project" value="TreeGrafter"/>
</dbReference>
<evidence type="ECO:0000256" key="6">
    <source>
        <dbReference type="ARBA" id="ARBA00023242"/>
    </source>
</evidence>
<comment type="similarity">
    <text evidence="2">Belongs to the EAF7 family.</text>
</comment>
<reference evidence="8 9" key="1">
    <citation type="submission" date="2015-07" db="EMBL/GenBank/DDBJ databases">
        <title>Draft Genome Sequence of Malassezia furfur CBS1878 and Malassezia pachydermatis CBS1879.</title>
        <authorList>
            <person name="Triana S."/>
            <person name="Ohm R."/>
            <person name="Gonzalez A."/>
            <person name="DeCock H."/>
            <person name="Restrepo S."/>
            <person name="Celis A."/>
        </authorList>
    </citation>
    <scope>NUCLEOTIDE SEQUENCE [LARGE SCALE GENOMIC DNA]</scope>
    <source>
        <strain evidence="8 9">CBS 1879</strain>
    </source>
</reference>
<dbReference type="RefSeq" id="XP_017994116.1">
    <property type="nucleotide sequence ID" value="XM_018137581.1"/>
</dbReference>
<name>A0A0M8MXS6_9BASI</name>
<feature type="compositionally biased region" description="Polar residues" evidence="7">
    <location>
        <begin position="297"/>
        <end position="309"/>
    </location>
</feature>
<evidence type="ECO:0000313" key="9">
    <source>
        <dbReference type="Proteomes" id="UP000037751"/>
    </source>
</evidence>
<evidence type="ECO:0000256" key="3">
    <source>
        <dbReference type="ARBA" id="ARBA00022853"/>
    </source>
</evidence>
<feature type="compositionally biased region" description="Polar residues" evidence="7">
    <location>
        <begin position="279"/>
        <end position="290"/>
    </location>
</feature>
<evidence type="ECO:0000256" key="4">
    <source>
        <dbReference type="ARBA" id="ARBA00023015"/>
    </source>
</evidence>
<evidence type="ECO:0000256" key="2">
    <source>
        <dbReference type="ARBA" id="ARBA00007117"/>
    </source>
</evidence>
<evidence type="ECO:0000256" key="5">
    <source>
        <dbReference type="ARBA" id="ARBA00023163"/>
    </source>
</evidence>
<keyword evidence="5" id="KW-0804">Transcription</keyword>
<feature type="region of interest" description="Disordered" evidence="7">
    <location>
        <begin position="139"/>
        <end position="325"/>
    </location>
</feature>
<organism evidence="8 9">
    <name type="scientific">Malassezia pachydermatis</name>
    <dbReference type="NCBI Taxonomy" id="77020"/>
    <lineage>
        <taxon>Eukaryota</taxon>
        <taxon>Fungi</taxon>
        <taxon>Dikarya</taxon>
        <taxon>Basidiomycota</taxon>
        <taxon>Ustilaginomycotina</taxon>
        <taxon>Malasseziomycetes</taxon>
        <taxon>Malasseziales</taxon>
        <taxon>Malasseziaceae</taxon>
        <taxon>Malassezia</taxon>
    </lineage>
</organism>
<keyword evidence="6" id="KW-0539">Nucleus</keyword>
<dbReference type="AlphaFoldDB" id="A0A0M8MXS6"/>
<keyword evidence="4" id="KW-0805">Transcription regulation</keyword>
<feature type="compositionally biased region" description="Acidic residues" evidence="7">
    <location>
        <begin position="164"/>
        <end position="181"/>
    </location>
</feature>
<evidence type="ECO:0000256" key="1">
    <source>
        <dbReference type="ARBA" id="ARBA00004123"/>
    </source>
</evidence>
<dbReference type="STRING" id="77020.A0A0M8MXS6"/>
<dbReference type="GO" id="GO:0006325">
    <property type="term" value="P:chromatin organization"/>
    <property type="evidence" value="ECO:0007669"/>
    <property type="project" value="UniProtKB-KW"/>
</dbReference>
<dbReference type="GO" id="GO:0005634">
    <property type="term" value="C:nucleus"/>
    <property type="evidence" value="ECO:0007669"/>
    <property type="project" value="UniProtKB-SubCell"/>
</dbReference>
<keyword evidence="9" id="KW-1185">Reference proteome</keyword>
<proteinExistence type="inferred from homology"/>